<accession>A0A392VRS2</accession>
<feature type="non-terminal residue" evidence="1">
    <location>
        <position position="20"/>
    </location>
</feature>
<reference evidence="1 2" key="1">
    <citation type="journal article" date="2018" name="Front. Plant Sci.">
        <title>Red Clover (Trifolium pratense) and Zigzag Clover (T. medium) - A Picture of Genomic Similarities and Differences.</title>
        <authorList>
            <person name="Dluhosova J."/>
            <person name="Istvanek J."/>
            <person name="Nedelnik J."/>
            <person name="Repkova J."/>
        </authorList>
    </citation>
    <scope>NUCLEOTIDE SEQUENCE [LARGE SCALE GENOMIC DNA]</scope>
    <source>
        <strain evidence="2">cv. 10/8</strain>
        <tissue evidence="1">Leaf</tissue>
    </source>
</reference>
<dbReference type="EMBL" id="LXQA011262330">
    <property type="protein sequence ID" value="MCI91084.1"/>
    <property type="molecule type" value="Genomic_DNA"/>
</dbReference>
<organism evidence="1 2">
    <name type="scientific">Trifolium medium</name>
    <dbReference type="NCBI Taxonomy" id="97028"/>
    <lineage>
        <taxon>Eukaryota</taxon>
        <taxon>Viridiplantae</taxon>
        <taxon>Streptophyta</taxon>
        <taxon>Embryophyta</taxon>
        <taxon>Tracheophyta</taxon>
        <taxon>Spermatophyta</taxon>
        <taxon>Magnoliopsida</taxon>
        <taxon>eudicotyledons</taxon>
        <taxon>Gunneridae</taxon>
        <taxon>Pentapetalae</taxon>
        <taxon>rosids</taxon>
        <taxon>fabids</taxon>
        <taxon>Fabales</taxon>
        <taxon>Fabaceae</taxon>
        <taxon>Papilionoideae</taxon>
        <taxon>50 kb inversion clade</taxon>
        <taxon>NPAAA clade</taxon>
        <taxon>Hologalegina</taxon>
        <taxon>IRL clade</taxon>
        <taxon>Trifolieae</taxon>
        <taxon>Trifolium</taxon>
    </lineage>
</organism>
<protein>
    <submittedName>
        <fullName evidence="1">Uncharacterized protein</fullName>
    </submittedName>
</protein>
<comment type="caution">
    <text evidence="1">The sequence shown here is derived from an EMBL/GenBank/DDBJ whole genome shotgun (WGS) entry which is preliminary data.</text>
</comment>
<sequence length="20" mass="2484">MAWRRVITQLRYSIHRAPTQ</sequence>
<name>A0A392VRS2_9FABA</name>
<proteinExistence type="predicted"/>
<evidence type="ECO:0000313" key="1">
    <source>
        <dbReference type="EMBL" id="MCI91084.1"/>
    </source>
</evidence>
<keyword evidence="2" id="KW-1185">Reference proteome</keyword>
<evidence type="ECO:0000313" key="2">
    <source>
        <dbReference type="Proteomes" id="UP000265520"/>
    </source>
</evidence>
<dbReference type="AlphaFoldDB" id="A0A392VRS2"/>
<dbReference type="Proteomes" id="UP000265520">
    <property type="component" value="Unassembled WGS sequence"/>
</dbReference>